<dbReference type="CDD" id="cd13959">
    <property type="entry name" value="PT_UbiA_COQ2"/>
    <property type="match status" value="1"/>
</dbReference>
<dbReference type="EMBL" id="VLLC01000010">
    <property type="protein sequence ID" value="TWI72466.1"/>
    <property type="molecule type" value="Genomic_DNA"/>
</dbReference>
<evidence type="ECO:0000256" key="6">
    <source>
        <dbReference type="ARBA" id="ARBA00022679"/>
    </source>
</evidence>
<feature type="transmembrane region" description="Helical" evidence="12">
    <location>
        <begin position="141"/>
        <end position="160"/>
    </location>
</feature>
<comment type="caution">
    <text evidence="13">The sequence shown here is derived from an EMBL/GenBank/DDBJ whole genome shotgun (WGS) entry which is preliminary data.</text>
</comment>
<keyword evidence="4" id="KW-1003">Cell membrane</keyword>
<comment type="cofactor">
    <cofactor evidence="1">
        <name>Mg(2+)</name>
        <dbReference type="ChEBI" id="CHEBI:18420"/>
    </cofactor>
</comment>
<accession>A0A562RVN3</accession>
<feature type="transmembrane region" description="Helical" evidence="12">
    <location>
        <begin position="20"/>
        <end position="38"/>
    </location>
</feature>
<evidence type="ECO:0000256" key="2">
    <source>
        <dbReference type="ARBA" id="ARBA00004141"/>
    </source>
</evidence>
<dbReference type="Gene3D" id="1.20.120.1780">
    <property type="entry name" value="UbiA prenyltransferase"/>
    <property type="match status" value="1"/>
</dbReference>
<dbReference type="GO" id="GO:0006744">
    <property type="term" value="P:ubiquinone biosynthetic process"/>
    <property type="evidence" value="ECO:0007669"/>
    <property type="project" value="UniProtKB-KW"/>
</dbReference>
<dbReference type="Proteomes" id="UP000318307">
    <property type="component" value="Unassembled WGS sequence"/>
</dbReference>
<evidence type="ECO:0000256" key="3">
    <source>
        <dbReference type="ARBA" id="ARBA00005985"/>
    </source>
</evidence>
<evidence type="ECO:0000256" key="4">
    <source>
        <dbReference type="ARBA" id="ARBA00022475"/>
    </source>
</evidence>
<keyword evidence="7" id="KW-0831">Ubiquinone biosynthesis</keyword>
<dbReference type="PANTHER" id="PTHR11048:SF28">
    <property type="entry name" value="4-HYDROXYBENZOATE POLYPRENYLTRANSFERASE, MITOCHONDRIAL"/>
    <property type="match status" value="1"/>
</dbReference>
<evidence type="ECO:0000256" key="5">
    <source>
        <dbReference type="ARBA" id="ARBA00022519"/>
    </source>
</evidence>
<keyword evidence="9 12" id="KW-1133">Transmembrane helix</keyword>
<protein>
    <recommendedName>
        <fullName evidence="11">4-hydroxybenzoate polyprenyltransferase</fullName>
        <ecNumber evidence="11">2.5.1.39</ecNumber>
    </recommendedName>
</protein>
<keyword evidence="10 12" id="KW-0472">Membrane</keyword>
<evidence type="ECO:0000256" key="11">
    <source>
        <dbReference type="ARBA" id="ARBA00034524"/>
    </source>
</evidence>
<evidence type="ECO:0000256" key="9">
    <source>
        <dbReference type="ARBA" id="ARBA00022989"/>
    </source>
</evidence>
<feature type="transmembrane region" description="Helical" evidence="12">
    <location>
        <begin position="264"/>
        <end position="286"/>
    </location>
</feature>
<keyword evidence="14" id="KW-1185">Reference proteome</keyword>
<dbReference type="GO" id="GO:0008412">
    <property type="term" value="F:4-hydroxybenzoate polyprenyltransferase activity"/>
    <property type="evidence" value="ECO:0007669"/>
    <property type="project" value="UniProtKB-EC"/>
</dbReference>
<evidence type="ECO:0000256" key="12">
    <source>
        <dbReference type="SAM" id="Phobius"/>
    </source>
</evidence>
<gene>
    <name evidence="13" type="ORF">LZ24_01608</name>
</gene>
<keyword evidence="5" id="KW-0997">Cell inner membrane</keyword>
<feature type="transmembrane region" description="Helical" evidence="12">
    <location>
        <begin position="166"/>
        <end position="186"/>
    </location>
</feature>
<organism evidence="13 14">
    <name type="scientific">Desulfobotulus alkaliphilus</name>
    <dbReference type="NCBI Taxonomy" id="622671"/>
    <lineage>
        <taxon>Bacteria</taxon>
        <taxon>Pseudomonadati</taxon>
        <taxon>Thermodesulfobacteriota</taxon>
        <taxon>Desulfobacteria</taxon>
        <taxon>Desulfobacterales</taxon>
        <taxon>Desulfobacteraceae</taxon>
        <taxon>Desulfobotulus</taxon>
    </lineage>
</organism>
<dbReference type="NCBIfam" id="TIGR01475">
    <property type="entry name" value="ubiA_other"/>
    <property type="match status" value="1"/>
</dbReference>
<dbReference type="GO" id="GO:0005886">
    <property type="term" value="C:plasma membrane"/>
    <property type="evidence" value="ECO:0007669"/>
    <property type="project" value="TreeGrafter"/>
</dbReference>
<dbReference type="Gene3D" id="1.10.357.140">
    <property type="entry name" value="UbiA prenyltransferase"/>
    <property type="match status" value="1"/>
</dbReference>
<dbReference type="RefSeq" id="WP_246118552.1">
    <property type="nucleotide sequence ID" value="NZ_VLLC01000010.1"/>
</dbReference>
<dbReference type="AlphaFoldDB" id="A0A562RVN3"/>
<proteinExistence type="inferred from homology"/>
<evidence type="ECO:0000256" key="1">
    <source>
        <dbReference type="ARBA" id="ARBA00001946"/>
    </source>
</evidence>
<name>A0A562RVN3_9BACT</name>
<comment type="subcellular location">
    <subcellularLocation>
        <location evidence="2">Membrane</location>
        <topology evidence="2">Multi-pass membrane protein</topology>
    </subcellularLocation>
</comment>
<feature type="transmembrane region" description="Helical" evidence="12">
    <location>
        <begin position="118"/>
        <end position="134"/>
    </location>
</feature>
<evidence type="ECO:0000256" key="7">
    <source>
        <dbReference type="ARBA" id="ARBA00022688"/>
    </source>
</evidence>
<sequence>MISLQKALGTTLTYGRMIKFSHSVFALPFVLSAVVLAARETPIAPMTVFFILVAVVAARTAAMGFNRLVDAKLDAANPRTAIREIPSGKIAPSAAMLLILLSSMVFIFTAAALGPLCRNLSIPVLLFLFGYSYTKRFTLLCHFYLGLAIAMAPAAAWVALTGSLSLEVLLLSAVLFTHIAGFDILYACQDADFDKKAGLHSIPSRLGIRQALLLARLLHGICALFIFSLYPAFGLGPIFIVFALIICGLLVLEHRMVNEKDLSGIPVAFFHVNSVISLLLFVGILLDLWTGKGL</sequence>
<dbReference type="InterPro" id="IPR044878">
    <property type="entry name" value="UbiA_sf"/>
</dbReference>
<dbReference type="InterPro" id="IPR006371">
    <property type="entry name" value="Polyprenyltransferase_UbiA-li"/>
</dbReference>
<feature type="transmembrane region" description="Helical" evidence="12">
    <location>
        <begin position="206"/>
        <end position="227"/>
    </location>
</feature>
<evidence type="ECO:0000256" key="8">
    <source>
        <dbReference type="ARBA" id="ARBA00022692"/>
    </source>
</evidence>
<reference evidence="13 14" key="1">
    <citation type="submission" date="2019-07" db="EMBL/GenBank/DDBJ databases">
        <title>Genome sequencing of 100 strains of the haloalkaliphilic chemolithoautotrophic sulfur-oxidizing bacterium Thioalkalivibrio.</title>
        <authorList>
            <person name="Muyzer G."/>
        </authorList>
    </citation>
    <scope>NUCLEOTIDE SEQUENCE [LARGE SCALE GENOMIC DNA]</scope>
    <source>
        <strain evidence="13 14">ASO4-4</strain>
    </source>
</reference>
<evidence type="ECO:0000313" key="13">
    <source>
        <dbReference type="EMBL" id="TWI72466.1"/>
    </source>
</evidence>
<feature type="transmembrane region" description="Helical" evidence="12">
    <location>
        <begin position="233"/>
        <end position="252"/>
    </location>
</feature>
<keyword evidence="6 13" id="KW-0808">Transferase</keyword>
<dbReference type="EC" id="2.5.1.39" evidence="11"/>
<evidence type="ECO:0000256" key="10">
    <source>
        <dbReference type="ARBA" id="ARBA00023136"/>
    </source>
</evidence>
<dbReference type="Pfam" id="PF01040">
    <property type="entry name" value="UbiA"/>
    <property type="match status" value="1"/>
</dbReference>
<comment type="similarity">
    <text evidence="3">Belongs to the UbiA prenyltransferase family.</text>
</comment>
<dbReference type="InterPro" id="IPR039653">
    <property type="entry name" value="Prenyltransferase"/>
</dbReference>
<feature type="transmembrane region" description="Helical" evidence="12">
    <location>
        <begin position="90"/>
        <end position="112"/>
    </location>
</feature>
<evidence type="ECO:0000313" key="14">
    <source>
        <dbReference type="Proteomes" id="UP000318307"/>
    </source>
</evidence>
<dbReference type="InterPro" id="IPR000537">
    <property type="entry name" value="UbiA_prenyltransferase"/>
</dbReference>
<dbReference type="FunFam" id="1.10.357.140:FF:000008">
    <property type="entry name" value="4-hydroxybenzoate octaprenyltransferase"/>
    <property type="match status" value="1"/>
</dbReference>
<keyword evidence="8 12" id="KW-0812">Transmembrane</keyword>
<feature type="transmembrane region" description="Helical" evidence="12">
    <location>
        <begin position="44"/>
        <end position="69"/>
    </location>
</feature>
<dbReference type="PANTHER" id="PTHR11048">
    <property type="entry name" value="PRENYLTRANSFERASES"/>
    <property type="match status" value="1"/>
</dbReference>
<dbReference type="FunFam" id="1.20.120.1780:FF:000001">
    <property type="entry name" value="4-hydroxybenzoate octaprenyltransferase"/>
    <property type="match status" value="1"/>
</dbReference>